<dbReference type="AlphaFoldDB" id="V2UWF3"/>
<dbReference type="RefSeq" id="WP_023272977.1">
    <property type="nucleotide sequence ID" value="NZ_KI530723.1"/>
</dbReference>
<evidence type="ECO:0000313" key="5">
    <source>
        <dbReference type="Proteomes" id="UP000023785"/>
    </source>
</evidence>
<feature type="signal peptide" evidence="2">
    <location>
        <begin position="1"/>
        <end position="24"/>
    </location>
</feature>
<dbReference type="STRING" id="1392540.P256_01346"/>
<evidence type="ECO:0000256" key="2">
    <source>
        <dbReference type="SAM" id="SignalP"/>
    </source>
</evidence>
<keyword evidence="2" id="KW-0732">Signal</keyword>
<dbReference type="HOGENOM" id="CLU_163125_0_0_6"/>
<feature type="chain" id="PRO_5004712417" description="DUF4124 domain-containing protein" evidence="2">
    <location>
        <begin position="25"/>
        <end position="110"/>
    </location>
</feature>
<dbReference type="Proteomes" id="UP000023785">
    <property type="component" value="Unassembled WGS sequence"/>
</dbReference>
<evidence type="ECO:0000256" key="1">
    <source>
        <dbReference type="SAM" id="MobiDB-lite"/>
    </source>
</evidence>
<feature type="region of interest" description="Disordered" evidence="1">
    <location>
        <begin position="57"/>
        <end position="110"/>
    </location>
</feature>
<organism evidence="4 5">
    <name type="scientific">Acinetobacter nectaris CIP 110549</name>
    <dbReference type="NCBI Taxonomy" id="1392540"/>
    <lineage>
        <taxon>Bacteria</taxon>
        <taxon>Pseudomonadati</taxon>
        <taxon>Pseudomonadota</taxon>
        <taxon>Gammaproteobacteria</taxon>
        <taxon>Moraxellales</taxon>
        <taxon>Moraxellaceae</taxon>
        <taxon>Acinetobacter</taxon>
    </lineage>
</organism>
<protein>
    <recommendedName>
        <fullName evidence="3">DUF4124 domain-containing protein</fullName>
    </recommendedName>
</protein>
<dbReference type="Pfam" id="PF13511">
    <property type="entry name" value="DUF4124"/>
    <property type="match status" value="1"/>
</dbReference>
<feature type="compositionally biased region" description="Polar residues" evidence="1">
    <location>
        <begin position="58"/>
        <end position="101"/>
    </location>
</feature>
<dbReference type="InterPro" id="IPR025392">
    <property type="entry name" value="DUF4124"/>
</dbReference>
<feature type="domain" description="DUF4124" evidence="3">
    <location>
        <begin position="22"/>
        <end position="50"/>
    </location>
</feature>
<name>V2UWF3_9GAMM</name>
<comment type="caution">
    <text evidence="4">The sequence shown here is derived from an EMBL/GenBank/DDBJ whole genome shotgun (WGS) entry which is preliminary data.</text>
</comment>
<dbReference type="OrthoDB" id="7068596at2"/>
<sequence length="110" mass="11864">MLLALKKISLLVLIPLSISSIAYAQDFYKWTDSTGSTHYTTTPPPKQKGIAAHGLVKTYNSPLNGNGATGSTTSSNESNFPQSPSNSNVMPMTQPIPQNDEPQYVPDPQK</sequence>
<gene>
    <name evidence="4" type="ORF">P256_01346</name>
</gene>
<reference evidence="4 5" key="1">
    <citation type="submission" date="2013-10" db="EMBL/GenBank/DDBJ databases">
        <title>The Genome Sequence of Acinetobacter nectaris CIP 110549.</title>
        <authorList>
            <consortium name="The Broad Institute Genomics Platform"/>
            <consortium name="The Broad Institute Genome Sequencing Center for Infectious Disease"/>
            <person name="Cerqueira G."/>
            <person name="Feldgarden M."/>
            <person name="Courvalin P."/>
            <person name="Grillot-Courvalin C."/>
            <person name="Clermont D."/>
            <person name="Rocha E."/>
            <person name="Yoon E.-J."/>
            <person name="Nemec A."/>
            <person name="Young S.K."/>
            <person name="Zeng Q."/>
            <person name="Gargeya S."/>
            <person name="Fitzgerald M."/>
            <person name="Abouelleil A."/>
            <person name="Alvarado L."/>
            <person name="Berlin A.M."/>
            <person name="Chapman S.B."/>
            <person name="Gainer-Dewar J."/>
            <person name="Goldberg J."/>
            <person name="Gnerre S."/>
            <person name="Griggs A."/>
            <person name="Gujja S."/>
            <person name="Hansen M."/>
            <person name="Howarth C."/>
            <person name="Imamovic A."/>
            <person name="Ireland A."/>
            <person name="Larimer J."/>
            <person name="McCowan C."/>
            <person name="Murphy C."/>
            <person name="Pearson M."/>
            <person name="Poon T.W."/>
            <person name="Priest M."/>
            <person name="Roberts A."/>
            <person name="Saif S."/>
            <person name="Shea T."/>
            <person name="Sykes S."/>
            <person name="Wortman J."/>
            <person name="Nusbaum C."/>
            <person name="Birren B."/>
        </authorList>
    </citation>
    <scope>NUCLEOTIDE SEQUENCE [LARGE SCALE GENOMIC DNA]</scope>
    <source>
        <strain evidence="4 5">CIP 110549</strain>
    </source>
</reference>
<accession>V2UWF3</accession>
<evidence type="ECO:0000259" key="3">
    <source>
        <dbReference type="Pfam" id="PF13511"/>
    </source>
</evidence>
<dbReference type="EMBL" id="AYER01000004">
    <property type="protein sequence ID" value="ESK39664.1"/>
    <property type="molecule type" value="Genomic_DNA"/>
</dbReference>
<dbReference type="PATRIC" id="fig|1392540.3.peg.1307"/>
<keyword evidence="5" id="KW-1185">Reference proteome</keyword>
<proteinExistence type="predicted"/>
<evidence type="ECO:0000313" key="4">
    <source>
        <dbReference type="EMBL" id="ESK39664.1"/>
    </source>
</evidence>